<sequence>MSFYTTEDSRSLNHFINKKFPHNICILKFSNKSKHLLEQLIKNIAFANIEYKKADIKSHWIPVGNDDVFPRGYNYNYCKDNIKSEIENMNKICCIYTIKIKNREFQVSFIIPNNFSNIENYFEQSIKLVYIWLYLACKYSPAKCSHKINIYLYLTSLKKCLPTSGYYIDETHANTAFTTSCKTITEINIFRQEEWFKVLIHETFHCMGLDFSEFEQTKIDNHVLSIFPVNSDVRLFETYCEMWAEIINTLIISYFSNKKIDDIENITIDNTNEMIKKCEKLLMIEQTFSLFQCAKVLKFFDLEYTDLYELHCKYKRDSNYKEGTHVLSYYILKCIYMFHVNEFIEWCSDYNKNGIINFNKQPHLVENNMYEYFLFIREHYKNPEFIDAINHMLSWFHKTQKKLSKSLRNTDKFELKTLRMSIHEII</sequence>
<evidence type="ECO:0000313" key="1">
    <source>
        <dbReference type="EMBL" id="QHT17142.1"/>
    </source>
</evidence>
<dbReference type="AlphaFoldDB" id="A0A6C0DLB8"/>
<proteinExistence type="predicted"/>
<name>A0A6C0DLB8_9ZZZZ</name>
<accession>A0A6C0DLB8</accession>
<dbReference type="EMBL" id="MN739631">
    <property type="protein sequence ID" value="QHT17142.1"/>
    <property type="molecule type" value="Genomic_DNA"/>
</dbReference>
<protein>
    <submittedName>
        <fullName evidence="1">Uncharacterized protein</fullName>
    </submittedName>
</protein>
<organism evidence="1">
    <name type="scientific">viral metagenome</name>
    <dbReference type="NCBI Taxonomy" id="1070528"/>
    <lineage>
        <taxon>unclassified sequences</taxon>
        <taxon>metagenomes</taxon>
        <taxon>organismal metagenomes</taxon>
    </lineage>
</organism>
<reference evidence="1" key="1">
    <citation type="journal article" date="2020" name="Nature">
        <title>Giant virus diversity and host interactions through global metagenomics.</title>
        <authorList>
            <person name="Schulz F."/>
            <person name="Roux S."/>
            <person name="Paez-Espino D."/>
            <person name="Jungbluth S."/>
            <person name="Walsh D.A."/>
            <person name="Denef V.J."/>
            <person name="McMahon K.D."/>
            <person name="Konstantinidis K.T."/>
            <person name="Eloe-Fadrosh E.A."/>
            <person name="Kyrpides N.C."/>
            <person name="Woyke T."/>
        </authorList>
    </citation>
    <scope>NUCLEOTIDE SEQUENCE</scope>
    <source>
        <strain evidence="1">GVMAG-M-3300023174-24</strain>
    </source>
</reference>